<dbReference type="PANTHER" id="PTHR10272:SF0">
    <property type="entry name" value="PLATELET-ACTIVATING FACTOR ACETYLHYDROLASE"/>
    <property type="match status" value="1"/>
</dbReference>
<evidence type="ECO:0000256" key="2">
    <source>
        <dbReference type="ARBA" id="ARBA00022801"/>
    </source>
</evidence>
<evidence type="ECO:0000256" key="3">
    <source>
        <dbReference type="ARBA" id="ARBA00022963"/>
    </source>
</evidence>
<dbReference type="SUPFAM" id="SSF53474">
    <property type="entry name" value="alpha/beta-Hydrolases"/>
    <property type="match status" value="1"/>
</dbReference>
<dbReference type="PANTHER" id="PTHR10272">
    <property type="entry name" value="PLATELET-ACTIVATING FACTOR ACETYLHYDROLASE"/>
    <property type="match status" value="1"/>
</dbReference>
<evidence type="ECO:0000256" key="1">
    <source>
        <dbReference type="ARBA" id="ARBA00013201"/>
    </source>
</evidence>
<protein>
    <recommendedName>
        <fullName evidence="1">1-alkyl-2-acetylglycerophosphocholine esterase</fullName>
        <ecNumber evidence="1">3.1.1.47</ecNumber>
    </recommendedName>
</protein>
<dbReference type="AlphaFoldDB" id="A0AAJ6QP44"/>
<dbReference type="GeneID" id="100897726"/>
<evidence type="ECO:0000313" key="6">
    <source>
        <dbReference type="Proteomes" id="UP000694867"/>
    </source>
</evidence>
<dbReference type="InterPro" id="IPR029058">
    <property type="entry name" value="AB_hydrolase_fold"/>
</dbReference>
<dbReference type="KEGG" id="goe:100897726"/>
<dbReference type="EC" id="3.1.1.47" evidence="1"/>
<keyword evidence="6" id="KW-1185">Reference proteome</keyword>
<evidence type="ECO:0000256" key="5">
    <source>
        <dbReference type="SAM" id="MobiDB-lite"/>
    </source>
</evidence>
<gene>
    <name evidence="7" type="primary">LOC100897726</name>
</gene>
<dbReference type="GO" id="GO:0016042">
    <property type="term" value="P:lipid catabolic process"/>
    <property type="evidence" value="ECO:0007669"/>
    <property type="project" value="UniProtKB-KW"/>
</dbReference>
<evidence type="ECO:0000256" key="4">
    <source>
        <dbReference type="ARBA" id="ARBA00023098"/>
    </source>
</evidence>
<dbReference type="Pfam" id="PF03403">
    <property type="entry name" value="PAF-AH_p_II"/>
    <property type="match status" value="2"/>
</dbReference>
<keyword evidence="3" id="KW-0442">Lipid degradation</keyword>
<accession>A0AAJ6QP44</accession>
<dbReference type="Proteomes" id="UP000694867">
    <property type="component" value="Unplaced"/>
</dbReference>
<dbReference type="GO" id="GO:0003847">
    <property type="term" value="F:1-alkyl-2-acetylglycerophosphocholine esterase activity"/>
    <property type="evidence" value="ECO:0007669"/>
    <property type="project" value="UniProtKB-EC"/>
</dbReference>
<keyword evidence="4" id="KW-0443">Lipid metabolism</keyword>
<sequence>MNESERDKRLHSSGVNHLPLPRGRYKVGCVDVLNGGTRDRGCLFRIFYPCEENVDIPTESSRRATWLPKPERKYADGYARVQGHVAYCAHKLCGSQTSSLYIPATMNARPARENRNAFPVILFSHDIGECRTTNSSLCVELASHGCVVAAIEHRDNTACRTFYVEQVEATPGSKDQLDGLNGVAEDREETSESLQTEDEIPMCESALEEDQDKDSADGDSVLADDVGGDKTDSVPRPAIIRTVWVNYRPIAKTPDLYNLRVRQLHRRVGECIRTLNCLEVINARGTCDNRLPERYPFDLSGTMNMERVTVIGRGFGGSTAYMTLQIEDRTICGASIDPLMFVIKADRPINVCRPFLLVLNSRHTAREDVQIMRTMFRQSYKTYTSVYTLLGSDTDAQSDLPFIKASSVWSSLSFSWPMVAPSPFTSLDLGSSLVLKFISEKCNFNNHNRDFYEDYVQRKSNLIEKGVRMPNRWTSRYSNAR</sequence>
<organism evidence="6 7">
    <name type="scientific">Galendromus occidentalis</name>
    <name type="common">western predatory mite</name>
    <dbReference type="NCBI Taxonomy" id="34638"/>
    <lineage>
        <taxon>Eukaryota</taxon>
        <taxon>Metazoa</taxon>
        <taxon>Ecdysozoa</taxon>
        <taxon>Arthropoda</taxon>
        <taxon>Chelicerata</taxon>
        <taxon>Arachnida</taxon>
        <taxon>Acari</taxon>
        <taxon>Parasitiformes</taxon>
        <taxon>Mesostigmata</taxon>
        <taxon>Gamasina</taxon>
        <taxon>Phytoseioidea</taxon>
        <taxon>Phytoseiidae</taxon>
        <taxon>Typhlodrominae</taxon>
        <taxon>Galendromus</taxon>
    </lineage>
</organism>
<feature type="compositionally biased region" description="Acidic residues" evidence="5">
    <location>
        <begin position="186"/>
        <end position="212"/>
    </location>
</feature>
<proteinExistence type="predicted"/>
<dbReference type="RefSeq" id="XP_003739248.1">
    <property type="nucleotide sequence ID" value="XM_003739200.2"/>
</dbReference>
<evidence type="ECO:0000313" key="7">
    <source>
        <dbReference type="RefSeq" id="XP_003739248.1"/>
    </source>
</evidence>
<reference evidence="7" key="1">
    <citation type="submission" date="2025-08" db="UniProtKB">
        <authorList>
            <consortium name="RefSeq"/>
        </authorList>
    </citation>
    <scope>IDENTIFICATION</scope>
</reference>
<feature type="region of interest" description="Disordered" evidence="5">
    <location>
        <begin position="173"/>
        <end position="230"/>
    </location>
</feature>
<keyword evidence="2" id="KW-0378">Hydrolase</keyword>
<name>A0AAJ6QP44_9ACAR</name>
<dbReference type="Gene3D" id="3.40.50.1820">
    <property type="entry name" value="alpha/beta hydrolase"/>
    <property type="match status" value="1"/>
</dbReference>